<dbReference type="AlphaFoldDB" id="A0A1F4ZUB7"/>
<sequence>MDWKTAKKIFQGRKIYMGIIMTAVWLVVVVLRMTVWPKLQEMHRSLGTQVSNDTGIDYPLVGLMSMSVLVVLPLFLSRWEENMEQRIQTGQIPDRVKMKEIPGRGYEPLVLLLLGLAVGYIVSTMVAPIYNLTSGM</sequence>
<keyword evidence="1" id="KW-0472">Membrane</keyword>
<evidence type="ECO:0000313" key="3">
    <source>
        <dbReference type="Proteomes" id="UP000176424"/>
    </source>
</evidence>
<comment type="caution">
    <text evidence="2">The sequence shown here is derived from an EMBL/GenBank/DDBJ whole genome shotgun (WGS) entry which is preliminary data.</text>
</comment>
<gene>
    <name evidence="2" type="ORF">A2397_01090</name>
</gene>
<evidence type="ECO:0000313" key="2">
    <source>
        <dbReference type="EMBL" id="OGD10019.1"/>
    </source>
</evidence>
<name>A0A1F4ZUB7_9BACT</name>
<dbReference type="Proteomes" id="UP000176424">
    <property type="component" value="Unassembled WGS sequence"/>
</dbReference>
<accession>A0A1F4ZUB7</accession>
<feature type="transmembrane region" description="Helical" evidence="1">
    <location>
        <begin position="56"/>
        <end position="76"/>
    </location>
</feature>
<protein>
    <recommendedName>
        <fullName evidence="4">DUF1648 domain-containing protein</fullName>
    </recommendedName>
</protein>
<reference evidence="2 3" key="1">
    <citation type="journal article" date="2016" name="Nat. Commun.">
        <title>Thousands of microbial genomes shed light on interconnected biogeochemical processes in an aquifer system.</title>
        <authorList>
            <person name="Anantharaman K."/>
            <person name="Brown C.T."/>
            <person name="Hug L.A."/>
            <person name="Sharon I."/>
            <person name="Castelle C.J."/>
            <person name="Probst A.J."/>
            <person name="Thomas B.C."/>
            <person name="Singh A."/>
            <person name="Wilkins M.J."/>
            <person name="Karaoz U."/>
            <person name="Brodie E.L."/>
            <person name="Williams K.H."/>
            <person name="Hubbard S.S."/>
            <person name="Banfield J.F."/>
        </authorList>
    </citation>
    <scope>NUCLEOTIDE SEQUENCE [LARGE SCALE GENOMIC DNA]</scope>
</reference>
<feature type="transmembrane region" description="Helical" evidence="1">
    <location>
        <begin position="15"/>
        <end position="36"/>
    </location>
</feature>
<organism evidence="2 3">
    <name type="scientific">Candidatus Amesbacteria bacterium RIFOXYB1_FULL_44_23</name>
    <dbReference type="NCBI Taxonomy" id="1797263"/>
    <lineage>
        <taxon>Bacteria</taxon>
        <taxon>Candidatus Amesiibacteriota</taxon>
    </lineage>
</organism>
<evidence type="ECO:0000256" key="1">
    <source>
        <dbReference type="SAM" id="Phobius"/>
    </source>
</evidence>
<dbReference type="EMBL" id="MEXR01000016">
    <property type="protein sequence ID" value="OGD10019.1"/>
    <property type="molecule type" value="Genomic_DNA"/>
</dbReference>
<evidence type="ECO:0008006" key="4">
    <source>
        <dbReference type="Google" id="ProtNLM"/>
    </source>
</evidence>
<keyword evidence="1" id="KW-1133">Transmembrane helix</keyword>
<keyword evidence="1" id="KW-0812">Transmembrane</keyword>
<feature type="transmembrane region" description="Helical" evidence="1">
    <location>
        <begin position="109"/>
        <end position="130"/>
    </location>
</feature>
<proteinExistence type="predicted"/>